<evidence type="ECO:0000259" key="2">
    <source>
        <dbReference type="Pfam" id="PF12572"/>
    </source>
</evidence>
<dbReference type="EMBL" id="VXIV02001664">
    <property type="protein sequence ID" value="KAF6030839.1"/>
    <property type="molecule type" value="Genomic_DNA"/>
</dbReference>
<feature type="compositionally biased region" description="Basic and acidic residues" evidence="1">
    <location>
        <begin position="157"/>
        <end position="205"/>
    </location>
</feature>
<proteinExistence type="predicted"/>
<comment type="caution">
    <text evidence="3">The sequence shown here is derived from an EMBL/GenBank/DDBJ whole genome shotgun (WGS) entry which is preliminary data.</text>
</comment>
<protein>
    <submittedName>
        <fullName evidence="3">GPALPP1</fullName>
    </submittedName>
</protein>
<feature type="region of interest" description="Disordered" evidence="1">
    <location>
        <begin position="28"/>
        <end position="74"/>
    </location>
</feature>
<evidence type="ECO:0000313" key="4">
    <source>
        <dbReference type="Proteomes" id="UP000593567"/>
    </source>
</evidence>
<name>A0A7J7JWN6_BUGNE</name>
<dbReference type="PANTHER" id="PTHR46370:SF1">
    <property type="entry name" value="GPALPP MOTIFS-CONTAINING PROTEIN 1"/>
    <property type="match status" value="1"/>
</dbReference>
<evidence type="ECO:0000256" key="1">
    <source>
        <dbReference type="SAM" id="MobiDB-lite"/>
    </source>
</evidence>
<sequence>MSIGPALPPGFLASKEVDEEEKQAYCPALPPGFSVTKNVDKQSDPLPDIPDKVVGPASMTNTEEDSSDDDFVGPSLELAAPADAQYDAAEEFAARNRSWEAEKKRAEEEKLAQTKGREDWMMSLPSVGLAQDIGLTARTFRTKAAPQQDSSWTKAPGDIEKEVNNSKEPTKRSYDNSNLRDQEISERLENYNDSKRQKSLVEMHTKKLKKEKKKEKEKNGGAAERVPFSRETDMQVNRFDEAQRKSIMKKAAQLDSRFGHGSQKYE</sequence>
<accession>A0A7J7JWN6</accession>
<feature type="region of interest" description="Disordered" evidence="1">
    <location>
        <begin position="93"/>
        <end position="117"/>
    </location>
</feature>
<dbReference type="InterPro" id="IPR046331">
    <property type="entry name" value="GPAM1-like"/>
</dbReference>
<gene>
    <name evidence="3" type="ORF">EB796_010856</name>
</gene>
<dbReference type="Pfam" id="PF12572">
    <property type="entry name" value="DUF3752"/>
    <property type="match status" value="1"/>
</dbReference>
<feature type="region of interest" description="Disordered" evidence="1">
    <location>
        <begin position="140"/>
        <end position="266"/>
    </location>
</feature>
<keyword evidence="4" id="KW-1185">Reference proteome</keyword>
<feature type="compositionally biased region" description="Acidic residues" evidence="1">
    <location>
        <begin position="62"/>
        <end position="71"/>
    </location>
</feature>
<organism evidence="3 4">
    <name type="scientific">Bugula neritina</name>
    <name type="common">Brown bryozoan</name>
    <name type="synonym">Sertularia neritina</name>
    <dbReference type="NCBI Taxonomy" id="10212"/>
    <lineage>
        <taxon>Eukaryota</taxon>
        <taxon>Metazoa</taxon>
        <taxon>Spiralia</taxon>
        <taxon>Lophotrochozoa</taxon>
        <taxon>Bryozoa</taxon>
        <taxon>Gymnolaemata</taxon>
        <taxon>Cheilostomatida</taxon>
        <taxon>Flustrina</taxon>
        <taxon>Buguloidea</taxon>
        <taxon>Bugulidae</taxon>
        <taxon>Bugula</taxon>
    </lineage>
</organism>
<dbReference type="OrthoDB" id="73491at2759"/>
<evidence type="ECO:0000313" key="3">
    <source>
        <dbReference type="EMBL" id="KAF6030839.1"/>
    </source>
</evidence>
<dbReference type="Proteomes" id="UP000593567">
    <property type="component" value="Unassembled WGS sequence"/>
</dbReference>
<dbReference type="PANTHER" id="PTHR46370">
    <property type="entry name" value="GPALPP MOTIFS-CONTAINING PROTEIN 1"/>
    <property type="match status" value="1"/>
</dbReference>
<dbReference type="InterPro" id="IPR022226">
    <property type="entry name" value="DUF3752"/>
</dbReference>
<dbReference type="AlphaFoldDB" id="A0A7J7JWN6"/>
<feature type="compositionally biased region" description="Basic and acidic residues" evidence="1">
    <location>
        <begin position="227"/>
        <end position="244"/>
    </location>
</feature>
<feature type="domain" description="DUF3752" evidence="2">
    <location>
        <begin position="135"/>
        <end position="259"/>
    </location>
</feature>
<reference evidence="3" key="1">
    <citation type="submission" date="2020-06" db="EMBL/GenBank/DDBJ databases">
        <title>Draft genome of Bugula neritina, a colonial animal packing powerful symbionts and potential medicines.</title>
        <authorList>
            <person name="Rayko M."/>
        </authorList>
    </citation>
    <scope>NUCLEOTIDE SEQUENCE [LARGE SCALE GENOMIC DNA]</scope>
    <source>
        <strain evidence="3">Kwan_BN1</strain>
    </source>
</reference>